<comment type="similarity">
    <text evidence="2">Belongs to the peptidase C26 family.</text>
</comment>
<evidence type="ECO:0000313" key="9">
    <source>
        <dbReference type="EMBL" id="SPP87023.1"/>
    </source>
</evidence>
<dbReference type="Pfam" id="PF07722">
    <property type="entry name" value="Peptidase_C26"/>
    <property type="match status" value="1"/>
</dbReference>
<name>A0A3B0K122_DROGU</name>
<dbReference type="InterPro" id="IPR029062">
    <property type="entry name" value="Class_I_gatase-like"/>
</dbReference>
<dbReference type="PANTHER" id="PTHR11315:SF0">
    <property type="entry name" value="FOLATE GAMMA-GLUTAMYL HYDROLASE"/>
    <property type="match status" value="1"/>
</dbReference>
<evidence type="ECO:0000256" key="2">
    <source>
        <dbReference type="ARBA" id="ARBA00011083"/>
    </source>
</evidence>
<keyword evidence="6 8" id="KW-0378">Hydrolase</keyword>
<evidence type="ECO:0000256" key="7">
    <source>
        <dbReference type="PIRSR" id="PIRSR615527-1"/>
    </source>
</evidence>
<accession>A0A3B0K122</accession>
<comment type="catalytic activity">
    <reaction evidence="8">
        <text>(6S)-5,6,7,8-tetrahydrofolyl-(gamma-L-Glu)(n) + (n-1) H2O = (6S)-5,6,7,8-tetrahydrofolate + (n-1) L-glutamate</text>
        <dbReference type="Rhea" id="RHEA:56784"/>
        <dbReference type="Rhea" id="RHEA-COMP:14738"/>
        <dbReference type="ChEBI" id="CHEBI:15377"/>
        <dbReference type="ChEBI" id="CHEBI:29985"/>
        <dbReference type="ChEBI" id="CHEBI:57453"/>
        <dbReference type="ChEBI" id="CHEBI:141005"/>
        <dbReference type="EC" id="3.4.19.9"/>
    </reaction>
</comment>
<dbReference type="STRING" id="7266.A0A3B0K122"/>
<keyword evidence="10" id="KW-1185">Reference proteome</keyword>
<feature type="active site" evidence="8">
    <location>
        <position position="235"/>
    </location>
</feature>
<dbReference type="OMA" id="RMFENFP"/>
<protein>
    <recommendedName>
        <fullName evidence="3 8">folate gamma-glutamyl hydrolase</fullName>
        <ecNumber evidence="3 8">3.4.19.9</ecNumber>
    </recommendedName>
</protein>
<feature type="active site" description="Proton donor" evidence="7">
    <location>
        <position position="235"/>
    </location>
</feature>
<dbReference type="EC" id="3.4.19.9" evidence="3 8"/>
<evidence type="ECO:0000256" key="3">
    <source>
        <dbReference type="ARBA" id="ARBA00012886"/>
    </source>
</evidence>
<dbReference type="GO" id="GO:0005576">
    <property type="term" value="C:extracellular region"/>
    <property type="evidence" value="ECO:0007669"/>
    <property type="project" value="UniProtKB-SubCell"/>
</dbReference>
<reference evidence="10" key="1">
    <citation type="submission" date="2018-01" db="EMBL/GenBank/DDBJ databases">
        <authorList>
            <person name="Alioto T."/>
            <person name="Alioto T."/>
        </authorList>
    </citation>
    <scope>NUCLEOTIDE SEQUENCE [LARGE SCALE GENOMIC DNA]</scope>
</reference>
<dbReference type="AlphaFoldDB" id="A0A3B0K122"/>
<dbReference type="GO" id="GO:0046900">
    <property type="term" value="P:tetrahydrofolylpolyglutamate metabolic process"/>
    <property type="evidence" value="ECO:0007669"/>
    <property type="project" value="TreeGrafter"/>
</dbReference>
<evidence type="ECO:0000256" key="5">
    <source>
        <dbReference type="ARBA" id="ARBA00022729"/>
    </source>
</evidence>
<organism evidence="9 10">
    <name type="scientific">Drosophila guanche</name>
    <name type="common">Fruit fly</name>
    <dbReference type="NCBI Taxonomy" id="7266"/>
    <lineage>
        <taxon>Eukaryota</taxon>
        <taxon>Metazoa</taxon>
        <taxon>Ecdysozoa</taxon>
        <taxon>Arthropoda</taxon>
        <taxon>Hexapoda</taxon>
        <taxon>Insecta</taxon>
        <taxon>Pterygota</taxon>
        <taxon>Neoptera</taxon>
        <taxon>Endopterygota</taxon>
        <taxon>Diptera</taxon>
        <taxon>Brachycera</taxon>
        <taxon>Muscomorpha</taxon>
        <taxon>Ephydroidea</taxon>
        <taxon>Drosophilidae</taxon>
        <taxon>Drosophila</taxon>
        <taxon>Sophophora</taxon>
    </lineage>
</organism>
<evidence type="ECO:0000256" key="4">
    <source>
        <dbReference type="ARBA" id="ARBA00022525"/>
    </source>
</evidence>
<keyword evidence="5" id="KW-0732">Signal</keyword>
<dbReference type="PROSITE" id="PS51273">
    <property type="entry name" value="GATASE_TYPE_1"/>
    <property type="match status" value="1"/>
</dbReference>
<proteinExistence type="inferred from homology"/>
<dbReference type="PROSITE" id="PS51275">
    <property type="entry name" value="PEPTIDASE_C26_GGH"/>
    <property type="match status" value="1"/>
</dbReference>
<dbReference type="InterPro" id="IPR011697">
    <property type="entry name" value="Peptidase_C26"/>
</dbReference>
<evidence type="ECO:0000256" key="8">
    <source>
        <dbReference type="PROSITE-ProRule" id="PRU00607"/>
    </source>
</evidence>
<dbReference type="Proteomes" id="UP000268350">
    <property type="component" value="Unassembled WGS sequence"/>
</dbReference>
<evidence type="ECO:0000256" key="6">
    <source>
        <dbReference type="ARBA" id="ARBA00022801"/>
    </source>
</evidence>
<comment type="subcellular location">
    <subcellularLocation>
        <location evidence="1">Secreted</location>
        <location evidence="1">Extracellular space</location>
    </subcellularLocation>
</comment>
<dbReference type="PANTHER" id="PTHR11315">
    <property type="entry name" value="PROTEASE FAMILY C26 GAMMA-GLUTAMYL HYDROLASE"/>
    <property type="match status" value="1"/>
</dbReference>
<evidence type="ECO:0000313" key="10">
    <source>
        <dbReference type="Proteomes" id="UP000268350"/>
    </source>
</evidence>
<feature type="active site" description="Nucleophile" evidence="7 8">
    <location>
        <position position="127"/>
    </location>
</feature>
<evidence type="ECO:0000256" key="1">
    <source>
        <dbReference type="ARBA" id="ARBA00004239"/>
    </source>
</evidence>
<keyword evidence="4" id="KW-0964">Secreted</keyword>
<dbReference type="InterPro" id="IPR015527">
    <property type="entry name" value="Pept_C26_g-glut_hydrolase"/>
</dbReference>
<dbReference type="GO" id="GO:0005773">
    <property type="term" value="C:vacuole"/>
    <property type="evidence" value="ECO:0007669"/>
    <property type="project" value="TreeGrafter"/>
</dbReference>
<dbReference type="Gene3D" id="3.40.50.880">
    <property type="match status" value="1"/>
</dbReference>
<dbReference type="EMBL" id="OUUW01000012">
    <property type="protein sequence ID" value="SPP87023.1"/>
    <property type="molecule type" value="Genomic_DNA"/>
</dbReference>
<sequence length="336" mass="38439">MSSSSVQTAPCIGIMCIDVAVWLQAQYGKKWHNYLAASYVKHLEAVGAHVVPVWIGRDRSYYATLMDQLNGILLPGGAIYIDEADVQSRPDLTNDCVRTAEIIYQLAMERNKKGSDPEEYFPLWGTCLGMQLLLINAAQNRKLSANQVRTKCQRMKKALSVCFTEDYRNSKIFVNLPEGCFASHHHGYCITTGSLKEYGLDTDWQALALQKDPAGYEFITFIKHKDFPIFASQFHLERSAFEQLYSREDTCSETHSRESIQLAERLFSPFVDACRINKNRFASAAIKSRHLIWNFQPVFCGKHEKSDWLQCYLFEKNVDYPKEESIGEVGEELKEK</sequence>
<dbReference type="SUPFAM" id="SSF52317">
    <property type="entry name" value="Class I glutamine amidotransferase-like"/>
    <property type="match status" value="1"/>
</dbReference>
<gene>
    <name evidence="9" type="ORF">DGUA_6G009342</name>
</gene>
<dbReference type="OrthoDB" id="64220at2759"/>
<dbReference type="GO" id="GO:0034722">
    <property type="term" value="F:gamma-glutamyl-peptidase activity"/>
    <property type="evidence" value="ECO:0007669"/>
    <property type="project" value="UniProtKB-UniRule"/>
</dbReference>